<evidence type="ECO:0000313" key="1">
    <source>
        <dbReference type="EMBL" id="EZG59686.1"/>
    </source>
</evidence>
<sequence length="375" mass="42000">MRSCFSDTRSQEIVACLALCNGCGRGDAAMWMETEQVFRHAGRKEFDRLRVLRFQKIKKPLLRNCPVSGLMMVGPNKIMVWRPVKLEGNPELSDLSSLIARHSESGIRLRKVAVPIIEAFQSKFSGMNTEAVTETVTETVAGGVKLSLVDMSRALGGLEDIPVPQPSFFRPLPIASMLCGCVIPGNGNDVPYTKCRDDYDPAVDGLITENPSDPAVDSTSRNAFEWTGYGRLLKTDELAEQMGINSLKHEYTAYAVGLVLLGLYSNLSNCKDGNSFRKTVCNFLAKLETKIWNRSRVGFLNLPDENLFRGEAINKSKIDIYLDDLKYRLQNDGVIDRYFDSDPRHFEAELAILQQEDITGHPKPRGNQPKRSIRF</sequence>
<accession>A0A023B5B2</accession>
<dbReference type="OrthoDB" id="10037288at2759"/>
<reference evidence="1" key="1">
    <citation type="submission" date="2013-12" db="EMBL/GenBank/DDBJ databases">
        <authorList>
            <person name="Omoto C.K."/>
            <person name="Sibley D."/>
            <person name="Venepally P."/>
            <person name="Hadjithomas M."/>
            <person name="Karamycheva S."/>
            <person name="Brunk B."/>
            <person name="Roos D."/>
            <person name="Caler E."/>
            <person name="Lorenzi H."/>
        </authorList>
    </citation>
    <scope>NUCLEOTIDE SEQUENCE</scope>
</reference>
<name>A0A023B5B2_GRENI</name>
<organism evidence="1 2">
    <name type="scientific">Gregarina niphandrodes</name>
    <name type="common">Septate eugregarine</name>
    <dbReference type="NCBI Taxonomy" id="110365"/>
    <lineage>
        <taxon>Eukaryota</taxon>
        <taxon>Sar</taxon>
        <taxon>Alveolata</taxon>
        <taxon>Apicomplexa</taxon>
        <taxon>Conoidasida</taxon>
        <taxon>Gregarinasina</taxon>
        <taxon>Eugregarinorida</taxon>
        <taxon>Gregarinidae</taxon>
        <taxon>Gregarina</taxon>
    </lineage>
</organism>
<dbReference type="eggNOG" id="ENOG502T6Y3">
    <property type="taxonomic scope" value="Eukaryota"/>
</dbReference>
<keyword evidence="2" id="KW-1185">Reference proteome</keyword>
<protein>
    <submittedName>
        <fullName evidence="1">Uncharacterized protein</fullName>
    </submittedName>
</protein>
<dbReference type="AlphaFoldDB" id="A0A023B5B2"/>
<dbReference type="GeneID" id="22913299"/>
<evidence type="ECO:0000313" key="2">
    <source>
        <dbReference type="Proteomes" id="UP000019763"/>
    </source>
</evidence>
<gene>
    <name evidence="1" type="ORF">GNI_091970</name>
</gene>
<proteinExistence type="predicted"/>
<dbReference type="Proteomes" id="UP000019763">
    <property type="component" value="Unassembled WGS sequence"/>
</dbReference>
<dbReference type="RefSeq" id="XP_011130885.1">
    <property type="nucleotide sequence ID" value="XM_011132583.1"/>
</dbReference>
<comment type="caution">
    <text evidence="1">The sequence shown here is derived from an EMBL/GenBank/DDBJ whole genome shotgun (WGS) entry which is preliminary data.</text>
</comment>
<dbReference type="VEuPathDB" id="CryptoDB:GNI_091970"/>
<dbReference type="EMBL" id="AFNH02000687">
    <property type="protein sequence ID" value="EZG59686.1"/>
    <property type="molecule type" value="Genomic_DNA"/>
</dbReference>